<proteinExistence type="predicted"/>
<organism evidence="2 3">
    <name type="scientific">Iris pallida</name>
    <name type="common">Sweet iris</name>
    <dbReference type="NCBI Taxonomy" id="29817"/>
    <lineage>
        <taxon>Eukaryota</taxon>
        <taxon>Viridiplantae</taxon>
        <taxon>Streptophyta</taxon>
        <taxon>Embryophyta</taxon>
        <taxon>Tracheophyta</taxon>
        <taxon>Spermatophyta</taxon>
        <taxon>Magnoliopsida</taxon>
        <taxon>Liliopsida</taxon>
        <taxon>Asparagales</taxon>
        <taxon>Iridaceae</taxon>
        <taxon>Iridoideae</taxon>
        <taxon>Irideae</taxon>
        <taxon>Iris</taxon>
    </lineage>
</organism>
<evidence type="ECO:0000256" key="1">
    <source>
        <dbReference type="SAM" id="MobiDB-lite"/>
    </source>
</evidence>
<protein>
    <submittedName>
        <fullName evidence="2">Hornerin-like</fullName>
    </submittedName>
</protein>
<dbReference type="Proteomes" id="UP001140949">
    <property type="component" value="Unassembled WGS sequence"/>
</dbReference>
<accession>A0AAX6GI74</accession>
<evidence type="ECO:0000313" key="2">
    <source>
        <dbReference type="EMBL" id="KAJ6828404.1"/>
    </source>
</evidence>
<gene>
    <name evidence="2" type="ORF">M6B38_363445</name>
</gene>
<feature type="compositionally biased region" description="Basic residues" evidence="1">
    <location>
        <begin position="49"/>
        <end position="58"/>
    </location>
</feature>
<dbReference type="EMBL" id="JANAVB010019385">
    <property type="protein sequence ID" value="KAJ6828404.1"/>
    <property type="molecule type" value="Genomic_DNA"/>
</dbReference>
<name>A0AAX6GI74_IRIPA</name>
<evidence type="ECO:0000313" key="3">
    <source>
        <dbReference type="Proteomes" id="UP001140949"/>
    </source>
</evidence>
<reference evidence="2" key="2">
    <citation type="submission" date="2023-04" db="EMBL/GenBank/DDBJ databases">
        <authorList>
            <person name="Bruccoleri R.E."/>
            <person name="Oakeley E.J."/>
            <person name="Faust A.-M."/>
            <person name="Dessus-Babus S."/>
            <person name="Altorfer M."/>
            <person name="Burckhardt D."/>
            <person name="Oertli M."/>
            <person name="Naumann U."/>
            <person name="Petersen F."/>
            <person name="Wong J."/>
        </authorList>
    </citation>
    <scope>NUCLEOTIDE SEQUENCE</scope>
    <source>
        <strain evidence="2">GSM-AAB239-AS_SAM_17_03QT</strain>
        <tissue evidence="2">Leaf</tissue>
    </source>
</reference>
<comment type="caution">
    <text evidence="2">The sequence shown here is derived from an EMBL/GenBank/DDBJ whole genome shotgun (WGS) entry which is preliminary data.</text>
</comment>
<feature type="compositionally biased region" description="Low complexity" evidence="1">
    <location>
        <begin position="16"/>
        <end position="27"/>
    </location>
</feature>
<dbReference type="AlphaFoldDB" id="A0AAX6GI74"/>
<sequence length="164" mass="18013">MGCCANEIPHDPIVDAPGAARPAAAPRTLVRSSRARPRDAVCAAETARARRKKLRRSRNAMPSERAYRRLARCRSTRPATVDPRAASLPMSPSTVQRDPSPHHEMLETSEFPRRARRSARGSCEADPIRAPAGRAIRLPAGVRFGQRAAAPGAAVSAREWYWTR</sequence>
<reference evidence="2" key="1">
    <citation type="journal article" date="2023" name="GigaByte">
        <title>Genome assembly of the bearded iris, Iris pallida Lam.</title>
        <authorList>
            <person name="Bruccoleri R.E."/>
            <person name="Oakeley E.J."/>
            <person name="Faust A.M.E."/>
            <person name="Altorfer M."/>
            <person name="Dessus-Babus S."/>
            <person name="Burckhardt D."/>
            <person name="Oertli M."/>
            <person name="Naumann U."/>
            <person name="Petersen F."/>
            <person name="Wong J."/>
        </authorList>
    </citation>
    <scope>NUCLEOTIDE SEQUENCE</scope>
    <source>
        <strain evidence="2">GSM-AAB239-AS_SAM_17_03QT</strain>
    </source>
</reference>
<keyword evidence="3" id="KW-1185">Reference proteome</keyword>
<feature type="region of interest" description="Disordered" evidence="1">
    <location>
        <begin position="1"/>
        <end position="106"/>
    </location>
</feature>